<feature type="compositionally biased region" description="Basic and acidic residues" evidence="1">
    <location>
        <begin position="38"/>
        <end position="52"/>
    </location>
</feature>
<accession>A0ABR3FBH3</accession>
<feature type="region of interest" description="Disordered" evidence="1">
    <location>
        <begin position="176"/>
        <end position="242"/>
    </location>
</feature>
<feature type="region of interest" description="Disordered" evidence="1">
    <location>
        <begin position="1"/>
        <end position="70"/>
    </location>
</feature>
<evidence type="ECO:0000256" key="1">
    <source>
        <dbReference type="SAM" id="MobiDB-lite"/>
    </source>
</evidence>
<sequence length="242" mass="27209">MVPSPSHITLPHSSRLRSSKSKPQYLPYPSPASSVSADELKLGSDQKSRETKNSGSIPKPKGEAGRPRCGGYTLKKALGWPKSKYELVRKVLKELNRSFSFTEQSTNALQLICIAAVQKYSWLDRFEGLWAIDDIIRSILKYQKEIGRRVEARELEAWYNTDKDRAASVASDAFSSYTSDSTRAPSARNKSSSPLEPPNRDLDSQLPETLQTDKELEEEILVELKGSDGKSPERQRTMMSKR</sequence>
<feature type="compositionally biased region" description="Polar residues" evidence="1">
    <location>
        <begin position="176"/>
        <end position="194"/>
    </location>
</feature>
<protein>
    <submittedName>
        <fullName evidence="2">Uncharacterized protein</fullName>
    </submittedName>
</protein>
<keyword evidence="3" id="KW-1185">Reference proteome</keyword>
<organism evidence="2 3">
    <name type="scientific">Marasmius crinis-equi</name>
    <dbReference type="NCBI Taxonomy" id="585013"/>
    <lineage>
        <taxon>Eukaryota</taxon>
        <taxon>Fungi</taxon>
        <taxon>Dikarya</taxon>
        <taxon>Basidiomycota</taxon>
        <taxon>Agaricomycotina</taxon>
        <taxon>Agaricomycetes</taxon>
        <taxon>Agaricomycetidae</taxon>
        <taxon>Agaricales</taxon>
        <taxon>Marasmiineae</taxon>
        <taxon>Marasmiaceae</taxon>
        <taxon>Marasmius</taxon>
    </lineage>
</organism>
<evidence type="ECO:0000313" key="3">
    <source>
        <dbReference type="Proteomes" id="UP001465976"/>
    </source>
</evidence>
<proteinExistence type="predicted"/>
<dbReference type="EMBL" id="JBAHYK010000600">
    <property type="protein sequence ID" value="KAL0572658.1"/>
    <property type="molecule type" value="Genomic_DNA"/>
</dbReference>
<feature type="compositionally biased region" description="Basic and acidic residues" evidence="1">
    <location>
        <begin position="225"/>
        <end position="236"/>
    </location>
</feature>
<gene>
    <name evidence="2" type="ORF">V5O48_009299</name>
</gene>
<dbReference type="Proteomes" id="UP001465976">
    <property type="component" value="Unassembled WGS sequence"/>
</dbReference>
<evidence type="ECO:0000313" key="2">
    <source>
        <dbReference type="EMBL" id="KAL0572658.1"/>
    </source>
</evidence>
<reference evidence="2 3" key="1">
    <citation type="submission" date="2024-02" db="EMBL/GenBank/DDBJ databases">
        <title>A draft genome for the cacao thread blight pathogen Marasmius crinis-equi.</title>
        <authorList>
            <person name="Cohen S.P."/>
            <person name="Baruah I.K."/>
            <person name="Amoako-Attah I."/>
            <person name="Bukari Y."/>
            <person name="Meinhardt L.W."/>
            <person name="Bailey B.A."/>
        </authorList>
    </citation>
    <scope>NUCLEOTIDE SEQUENCE [LARGE SCALE GENOMIC DNA]</scope>
    <source>
        <strain evidence="2 3">GH-76</strain>
    </source>
</reference>
<comment type="caution">
    <text evidence="2">The sequence shown here is derived from an EMBL/GenBank/DDBJ whole genome shotgun (WGS) entry which is preliminary data.</text>
</comment>
<name>A0ABR3FBH3_9AGAR</name>